<sequence>MVYLFLSINENELMNKKILNIAIAIHAAILAPHYLGFEYLGSIRGAIWASFTFLLLANFLHIAWLEWKKQKEIKSKQKL</sequence>
<evidence type="ECO:0000256" key="1">
    <source>
        <dbReference type="SAM" id="Phobius"/>
    </source>
</evidence>
<reference evidence="3" key="1">
    <citation type="submission" date="2017-01" db="EMBL/GenBank/DDBJ databases">
        <authorList>
            <person name="Varghese N."/>
            <person name="Submissions S."/>
        </authorList>
    </citation>
    <scope>NUCLEOTIDE SEQUENCE [LARGE SCALE GENOMIC DNA]</scope>
    <source>
        <strain evidence="3">DSM 46698</strain>
    </source>
</reference>
<keyword evidence="1" id="KW-0472">Membrane</keyword>
<name>A0A1N7PPI9_9BACT</name>
<dbReference type="Proteomes" id="UP000186026">
    <property type="component" value="Unassembled WGS sequence"/>
</dbReference>
<evidence type="ECO:0000313" key="3">
    <source>
        <dbReference type="Proteomes" id="UP000186026"/>
    </source>
</evidence>
<evidence type="ECO:0000313" key="2">
    <source>
        <dbReference type="EMBL" id="SIT12506.1"/>
    </source>
</evidence>
<accession>A0A1N7PPI9</accession>
<feature type="transmembrane region" description="Helical" evidence="1">
    <location>
        <begin position="47"/>
        <end position="67"/>
    </location>
</feature>
<evidence type="ECO:0008006" key="4">
    <source>
        <dbReference type="Google" id="ProtNLM"/>
    </source>
</evidence>
<keyword evidence="1" id="KW-1133">Transmembrane helix</keyword>
<dbReference type="EMBL" id="FTOP01000019">
    <property type="protein sequence ID" value="SIT12506.1"/>
    <property type="molecule type" value="Genomic_DNA"/>
</dbReference>
<proteinExistence type="predicted"/>
<feature type="transmembrane region" description="Helical" evidence="1">
    <location>
        <begin position="18"/>
        <end position="35"/>
    </location>
</feature>
<keyword evidence="1" id="KW-0812">Transmembrane</keyword>
<gene>
    <name evidence="2" type="ORF">SAMN05421761_1191</name>
</gene>
<keyword evidence="3" id="KW-1185">Reference proteome</keyword>
<protein>
    <recommendedName>
        <fullName evidence="4">2TM domain-containing protein</fullName>
    </recommendedName>
</protein>
<organism evidence="2 3">
    <name type="scientific">Belliella pelovolcani</name>
    <dbReference type="NCBI Taxonomy" id="529505"/>
    <lineage>
        <taxon>Bacteria</taxon>
        <taxon>Pseudomonadati</taxon>
        <taxon>Bacteroidota</taxon>
        <taxon>Cytophagia</taxon>
        <taxon>Cytophagales</taxon>
        <taxon>Cyclobacteriaceae</taxon>
        <taxon>Belliella</taxon>
    </lineage>
</organism>
<dbReference type="AlphaFoldDB" id="A0A1N7PPI9"/>